<name>A0A561U8B5_9PSEU</name>
<sequence length="69" mass="7180">MRKLQPVCACLCSAAGHHGICQETPAPGCLAPAGWLTSIPKGDLCRACFAAAHQRLAPVTEPQRAPVTT</sequence>
<dbReference type="OrthoDB" id="10000187at2"/>
<proteinExistence type="predicted"/>
<accession>A0A561U8B5</accession>
<evidence type="ECO:0000313" key="1">
    <source>
        <dbReference type="EMBL" id="TWF95577.1"/>
    </source>
</evidence>
<reference evidence="1 2" key="1">
    <citation type="submission" date="2019-06" db="EMBL/GenBank/DDBJ databases">
        <title>Sequencing the genomes of 1000 actinobacteria strains.</title>
        <authorList>
            <person name="Klenk H.-P."/>
        </authorList>
    </citation>
    <scope>NUCLEOTIDE SEQUENCE [LARGE SCALE GENOMIC DNA]</scope>
    <source>
        <strain evidence="1 2">DSM 46699</strain>
    </source>
</reference>
<gene>
    <name evidence="1" type="ORF">FHU35_12574</name>
</gene>
<dbReference type="AlphaFoldDB" id="A0A561U8B5"/>
<dbReference type="RefSeq" id="WP_145738566.1">
    <property type="nucleotide sequence ID" value="NZ_VIWX01000002.1"/>
</dbReference>
<comment type="caution">
    <text evidence="1">The sequence shown here is derived from an EMBL/GenBank/DDBJ whole genome shotgun (WGS) entry which is preliminary data.</text>
</comment>
<evidence type="ECO:0000313" key="2">
    <source>
        <dbReference type="Proteomes" id="UP000316184"/>
    </source>
</evidence>
<organism evidence="1 2">
    <name type="scientific">Saccharopolyspora dendranthemae</name>
    <dbReference type="NCBI Taxonomy" id="1181886"/>
    <lineage>
        <taxon>Bacteria</taxon>
        <taxon>Bacillati</taxon>
        <taxon>Actinomycetota</taxon>
        <taxon>Actinomycetes</taxon>
        <taxon>Pseudonocardiales</taxon>
        <taxon>Pseudonocardiaceae</taxon>
        <taxon>Saccharopolyspora</taxon>
    </lineage>
</organism>
<dbReference type="Proteomes" id="UP000316184">
    <property type="component" value="Unassembled WGS sequence"/>
</dbReference>
<dbReference type="EMBL" id="VIWX01000002">
    <property type="protein sequence ID" value="TWF95577.1"/>
    <property type="molecule type" value="Genomic_DNA"/>
</dbReference>
<protein>
    <submittedName>
        <fullName evidence="1">Uncharacterized protein</fullName>
    </submittedName>
</protein>
<keyword evidence="2" id="KW-1185">Reference proteome</keyword>